<feature type="compositionally biased region" description="Polar residues" evidence="1">
    <location>
        <begin position="43"/>
        <end position="53"/>
    </location>
</feature>
<feature type="region of interest" description="Disordered" evidence="1">
    <location>
        <begin position="84"/>
        <end position="106"/>
    </location>
</feature>
<organism evidence="3 4">
    <name type="scientific">Orbilia brochopaga</name>
    <dbReference type="NCBI Taxonomy" id="3140254"/>
    <lineage>
        <taxon>Eukaryota</taxon>
        <taxon>Fungi</taxon>
        <taxon>Dikarya</taxon>
        <taxon>Ascomycota</taxon>
        <taxon>Pezizomycotina</taxon>
        <taxon>Orbiliomycetes</taxon>
        <taxon>Orbiliales</taxon>
        <taxon>Orbiliaceae</taxon>
        <taxon>Orbilia</taxon>
    </lineage>
</organism>
<comment type="caution">
    <text evidence="3">The sequence shown here is derived from an EMBL/GenBank/DDBJ whole genome shotgun (WGS) entry which is preliminary data.</text>
</comment>
<dbReference type="Proteomes" id="UP001375240">
    <property type="component" value="Unassembled WGS sequence"/>
</dbReference>
<feature type="compositionally biased region" description="Polar residues" evidence="1">
    <location>
        <begin position="88"/>
        <end position="98"/>
    </location>
</feature>
<keyword evidence="2" id="KW-0732">Signal</keyword>
<dbReference type="AlphaFoldDB" id="A0AAV9UD79"/>
<protein>
    <submittedName>
        <fullName evidence="3">Uncharacterized protein</fullName>
    </submittedName>
</protein>
<dbReference type="EMBL" id="JAVHNQ010000009">
    <property type="protein sequence ID" value="KAK6338764.1"/>
    <property type="molecule type" value="Genomic_DNA"/>
</dbReference>
<reference evidence="3 4" key="1">
    <citation type="submission" date="2019-10" db="EMBL/GenBank/DDBJ databases">
        <authorList>
            <person name="Palmer J.M."/>
        </authorList>
    </citation>
    <scope>NUCLEOTIDE SEQUENCE [LARGE SCALE GENOMIC DNA]</scope>
    <source>
        <strain evidence="3 4">TWF696</strain>
    </source>
</reference>
<feature type="chain" id="PRO_5043631377" evidence="2">
    <location>
        <begin position="29"/>
        <end position="665"/>
    </location>
</feature>
<gene>
    <name evidence="3" type="ORF">TWF696_009575</name>
</gene>
<feature type="region of interest" description="Disordered" evidence="1">
    <location>
        <begin position="29"/>
        <end position="53"/>
    </location>
</feature>
<accession>A0AAV9UD79</accession>
<evidence type="ECO:0000313" key="3">
    <source>
        <dbReference type="EMBL" id="KAK6338764.1"/>
    </source>
</evidence>
<feature type="region of interest" description="Disordered" evidence="1">
    <location>
        <begin position="149"/>
        <end position="172"/>
    </location>
</feature>
<sequence length="665" mass="73413">MSGAREGPHMRLLTALLAASCTCQLAQAASRLQPRSPEPSTPPNTGNSGTNPYSFSNAVGNYANFPALNLNTPKSGFDTIRTGGTGMSYLSPSSNYNGRSPKRKMTETPNSLLKALGKKVNEGSLPGQIIGSPNVDYLADTEPDELLYPDYQPNRDTERRNSNSYYTQAPGKTINDVNPSKISWLSNELDKGVPLDTLLAALGIEKPQLDVKKILADIKPIPRKSIRLAGPPTIVTSVPQDQTSKEYAAGFAITPGGFSAPAKLNAVYDPFVKGNMIVAYQYEHINPTPSKWVLKNKGVLFLAGTEYFVYVCAVSGQKSGFLLGKWSNLKELSERCPGLSNFYYTGWQFVQSTAKAGTPPAEAEIQFNNQKLLTPKKDNTNLNNQGLFAAFFPLKAWDVVWDVRRRADGTEISRLPTYAQLTTLPKSVIQSTASSGNDEDKPFWLYYGDVERTGNPVKKGWTMKDIENGSPIQLQGTFRFLTQVKPKTDPFGAYRSENGEDVVMGSLDWHAKPGVWFYHKPNKRLYKWGTNKFMYTCRDNDKGGAFLRNGSEEQARDDCGDMSFVHPIQPQFGPSERDTSKVDVQIGNGLISVSPDQKYTIPGYAYSDTGAQLVARLLTLGKPNYSGLTPRERNDAETLREINTIIIEAFVVDLPADKPYILYPH</sequence>
<evidence type="ECO:0000313" key="4">
    <source>
        <dbReference type="Proteomes" id="UP001375240"/>
    </source>
</evidence>
<proteinExistence type="predicted"/>
<keyword evidence="4" id="KW-1185">Reference proteome</keyword>
<name>A0AAV9UD79_9PEZI</name>
<feature type="signal peptide" evidence="2">
    <location>
        <begin position="1"/>
        <end position="28"/>
    </location>
</feature>
<evidence type="ECO:0000256" key="2">
    <source>
        <dbReference type="SAM" id="SignalP"/>
    </source>
</evidence>
<evidence type="ECO:0000256" key="1">
    <source>
        <dbReference type="SAM" id="MobiDB-lite"/>
    </source>
</evidence>